<dbReference type="AlphaFoldDB" id="T1H1V7"/>
<dbReference type="PROSITE" id="PS00028">
    <property type="entry name" value="ZINC_FINGER_C2H2_1"/>
    <property type="match status" value="2"/>
</dbReference>
<proteinExistence type="predicted"/>
<dbReference type="EMBL" id="CAQQ02058644">
    <property type="status" value="NOT_ANNOTATED_CDS"/>
    <property type="molecule type" value="Genomic_DNA"/>
</dbReference>
<reference evidence="4" key="1">
    <citation type="submission" date="2013-02" db="EMBL/GenBank/DDBJ databases">
        <authorList>
            <person name="Hughes D."/>
        </authorList>
    </citation>
    <scope>NUCLEOTIDE SEQUENCE</scope>
    <source>
        <strain>Durham</strain>
        <strain evidence="4">NC isolate 2 -- Noor lab</strain>
    </source>
</reference>
<protein>
    <recommendedName>
        <fullName evidence="2">C2H2-type domain-containing protein</fullName>
    </recommendedName>
</protein>
<organism evidence="3 4">
    <name type="scientific">Megaselia scalaris</name>
    <name type="common">Humpbacked fly</name>
    <name type="synonym">Phora scalaris</name>
    <dbReference type="NCBI Taxonomy" id="36166"/>
    <lineage>
        <taxon>Eukaryota</taxon>
        <taxon>Metazoa</taxon>
        <taxon>Ecdysozoa</taxon>
        <taxon>Arthropoda</taxon>
        <taxon>Hexapoda</taxon>
        <taxon>Insecta</taxon>
        <taxon>Pterygota</taxon>
        <taxon>Neoptera</taxon>
        <taxon>Endopterygota</taxon>
        <taxon>Diptera</taxon>
        <taxon>Brachycera</taxon>
        <taxon>Muscomorpha</taxon>
        <taxon>Platypezoidea</taxon>
        <taxon>Phoridae</taxon>
        <taxon>Megaseliini</taxon>
        <taxon>Megaselia</taxon>
    </lineage>
</organism>
<dbReference type="Proteomes" id="UP000015102">
    <property type="component" value="Unassembled WGS sequence"/>
</dbReference>
<keyword evidence="1" id="KW-0863">Zinc-finger</keyword>
<keyword evidence="4" id="KW-1185">Reference proteome</keyword>
<reference evidence="3" key="2">
    <citation type="submission" date="2015-06" db="UniProtKB">
        <authorList>
            <consortium name="EnsemblMetazoa"/>
        </authorList>
    </citation>
    <scope>IDENTIFICATION</scope>
</reference>
<dbReference type="GO" id="GO:0008270">
    <property type="term" value="F:zinc ion binding"/>
    <property type="evidence" value="ECO:0007669"/>
    <property type="project" value="UniProtKB-KW"/>
</dbReference>
<dbReference type="Pfam" id="PF13912">
    <property type="entry name" value="zf-C2H2_6"/>
    <property type="match status" value="1"/>
</dbReference>
<evidence type="ECO:0000256" key="1">
    <source>
        <dbReference type="PROSITE-ProRule" id="PRU00042"/>
    </source>
</evidence>
<name>T1H1V7_MEGSC</name>
<sequence length="125" mass="14586">NTHNKVKFDCDICGESYKTVKGLETHKKNKHTENRRTENKAHINCPICCKVYVNKLALQRHMTAAHKIINKQCDYCTDFVAKSQEEYDFHILKYHSQPQTSKTAINDLIMETVEELDEAIEDDEQ</sequence>
<dbReference type="Pfam" id="PF13894">
    <property type="entry name" value="zf-C2H2_4"/>
    <property type="match status" value="1"/>
</dbReference>
<keyword evidence="1" id="KW-0479">Metal-binding</keyword>
<dbReference type="Gene3D" id="3.30.160.60">
    <property type="entry name" value="Classic Zinc Finger"/>
    <property type="match status" value="1"/>
</dbReference>
<evidence type="ECO:0000313" key="4">
    <source>
        <dbReference type="Proteomes" id="UP000015102"/>
    </source>
</evidence>
<dbReference type="InterPro" id="IPR013087">
    <property type="entry name" value="Znf_C2H2_type"/>
</dbReference>
<dbReference type="SMART" id="SM00355">
    <property type="entry name" value="ZnF_C2H2"/>
    <property type="match status" value="3"/>
</dbReference>
<dbReference type="HOGENOM" id="CLU_1998250_0_0_1"/>
<accession>T1H1V7</accession>
<dbReference type="EnsemblMetazoa" id="MESCA010177-RA">
    <property type="protein sequence ID" value="MESCA010177-PA"/>
    <property type="gene ID" value="MESCA010177"/>
</dbReference>
<dbReference type="PROSITE" id="PS50157">
    <property type="entry name" value="ZINC_FINGER_C2H2_2"/>
    <property type="match status" value="1"/>
</dbReference>
<feature type="domain" description="C2H2-type" evidence="2">
    <location>
        <begin position="8"/>
        <end position="36"/>
    </location>
</feature>
<evidence type="ECO:0000313" key="3">
    <source>
        <dbReference type="EnsemblMetazoa" id="MESCA010177-PA"/>
    </source>
</evidence>
<keyword evidence="1" id="KW-0862">Zinc</keyword>
<evidence type="ECO:0000259" key="2">
    <source>
        <dbReference type="PROSITE" id="PS50157"/>
    </source>
</evidence>